<gene>
    <name evidence="2" type="ORF">F0L68_29450</name>
</gene>
<keyword evidence="3" id="KW-1185">Reference proteome</keyword>
<dbReference type="PANTHER" id="PTHR23419:SF8">
    <property type="entry name" value="FI09726P"/>
    <property type="match status" value="1"/>
</dbReference>
<protein>
    <submittedName>
        <fullName evidence="2">Divalent-cation tolerance protein CutA</fullName>
    </submittedName>
</protein>
<dbReference type="Proteomes" id="UP000323454">
    <property type="component" value="Unassembled WGS sequence"/>
</dbReference>
<dbReference type="RefSeq" id="WP_149853095.1">
    <property type="nucleotide sequence ID" value="NZ_VUOB01000059.1"/>
</dbReference>
<sequence length="105" mass="11454">MTEHRVVITTTGSAEAAEALARGVVEARLAACVQIVGPVTSVYRWEGAVQTDQEWQCVVKTTAERLDELAAHIRGHHEYELPEVVAIPVVGGLPEYLAWVTEETS</sequence>
<dbReference type="InterPro" id="IPR015867">
    <property type="entry name" value="N-reg_PII/ATP_PRibTrfase_C"/>
</dbReference>
<dbReference type="InterPro" id="IPR011322">
    <property type="entry name" value="N-reg_PII-like_a/b"/>
</dbReference>
<proteinExistence type="inferred from homology"/>
<reference evidence="2 3" key="1">
    <citation type="submission" date="2019-09" db="EMBL/GenBank/DDBJ databases">
        <title>Goodfellowia gen. nov., a new genus of the Pseudonocardineae related to Actinoalloteichus, containing Goodfellowia coeruleoviolacea gen. nov., comb. nov. gen. nov., comb. nov.</title>
        <authorList>
            <person name="Labeda D."/>
        </authorList>
    </citation>
    <scope>NUCLEOTIDE SEQUENCE [LARGE SCALE GENOMIC DNA]</scope>
    <source>
        <strain evidence="2 3">AN110305</strain>
    </source>
</reference>
<evidence type="ECO:0000256" key="1">
    <source>
        <dbReference type="ARBA" id="ARBA00010169"/>
    </source>
</evidence>
<reference evidence="2 3" key="2">
    <citation type="submission" date="2019-09" db="EMBL/GenBank/DDBJ databases">
        <authorList>
            <person name="Jin C."/>
        </authorList>
    </citation>
    <scope>NUCLEOTIDE SEQUENCE [LARGE SCALE GENOMIC DNA]</scope>
    <source>
        <strain evidence="2 3">AN110305</strain>
    </source>
</reference>
<dbReference type="PANTHER" id="PTHR23419">
    <property type="entry name" value="DIVALENT CATION TOLERANCE CUTA-RELATED"/>
    <property type="match status" value="1"/>
</dbReference>
<accession>A0A5B2WYB9</accession>
<organism evidence="2 3">
    <name type="scientific">Solihabitans fulvus</name>
    <dbReference type="NCBI Taxonomy" id="1892852"/>
    <lineage>
        <taxon>Bacteria</taxon>
        <taxon>Bacillati</taxon>
        <taxon>Actinomycetota</taxon>
        <taxon>Actinomycetes</taxon>
        <taxon>Pseudonocardiales</taxon>
        <taxon>Pseudonocardiaceae</taxon>
        <taxon>Solihabitans</taxon>
    </lineage>
</organism>
<dbReference type="EMBL" id="VUOB01000059">
    <property type="protein sequence ID" value="KAA2254907.1"/>
    <property type="molecule type" value="Genomic_DNA"/>
</dbReference>
<dbReference type="Pfam" id="PF03091">
    <property type="entry name" value="CutA1"/>
    <property type="match status" value="1"/>
</dbReference>
<evidence type="ECO:0000313" key="2">
    <source>
        <dbReference type="EMBL" id="KAA2254907.1"/>
    </source>
</evidence>
<dbReference type="SUPFAM" id="SSF54913">
    <property type="entry name" value="GlnB-like"/>
    <property type="match status" value="1"/>
</dbReference>
<dbReference type="OrthoDB" id="37622at2"/>
<dbReference type="GO" id="GO:0010038">
    <property type="term" value="P:response to metal ion"/>
    <property type="evidence" value="ECO:0007669"/>
    <property type="project" value="InterPro"/>
</dbReference>
<dbReference type="Gene3D" id="3.30.70.120">
    <property type="match status" value="1"/>
</dbReference>
<comment type="similarity">
    <text evidence="1">Belongs to the CutA family.</text>
</comment>
<dbReference type="InterPro" id="IPR004323">
    <property type="entry name" value="Ion_tolerance_CutA"/>
</dbReference>
<dbReference type="AlphaFoldDB" id="A0A5B2WYB9"/>
<comment type="caution">
    <text evidence="2">The sequence shown here is derived from an EMBL/GenBank/DDBJ whole genome shotgun (WGS) entry which is preliminary data.</text>
</comment>
<dbReference type="GO" id="GO:0005507">
    <property type="term" value="F:copper ion binding"/>
    <property type="evidence" value="ECO:0007669"/>
    <property type="project" value="TreeGrafter"/>
</dbReference>
<evidence type="ECO:0000313" key="3">
    <source>
        <dbReference type="Proteomes" id="UP000323454"/>
    </source>
</evidence>
<name>A0A5B2WYB9_9PSEU</name>